<evidence type="ECO:0000256" key="1">
    <source>
        <dbReference type="SAM" id="MobiDB-lite"/>
    </source>
</evidence>
<evidence type="ECO:0000313" key="2">
    <source>
        <dbReference type="EMBL" id="KAI5063793.1"/>
    </source>
</evidence>
<evidence type="ECO:0008006" key="4">
    <source>
        <dbReference type="Google" id="ProtNLM"/>
    </source>
</evidence>
<dbReference type="Proteomes" id="UP000886520">
    <property type="component" value="Chromosome 20"/>
</dbReference>
<dbReference type="OrthoDB" id="18190at2759"/>
<dbReference type="InterPro" id="IPR011989">
    <property type="entry name" value="ARM-like"/>
</dbReference>
<dbReference type="Gene3D" id="1.25.10.10">
    <property type="entry name" value="Leucine-rich Repeat Variant"/>
    <property type="match status" value="2"/>
</dbReference>
<feature type="compositionally biased region" description="Basic and acidic residues" evidence="1">
    <location>
        <begin position="39"/>
        <end position="50"/>
    </location>
</feature>
<dbReference type="SUPFAM" id="SSF48371">
    <property type="entry name" value="ARM repeat"/>
    <property type="match status" value="1"/>
</dbReference>
<accession>A0A9D4U974</accession>
<feature type="compositionally biased region" description="Polar residues" evidence="1">
    <location>
        <begin position="55"/>
        <end position="67"/>
    </location>
</feature>
<sequence>MKQDRDELLPSESAKRRKCADVRSSYAQSIAQASSCSPDEPKLCARREEEPASSDAVTQVGDLQSNKIGGLTENEEVNESPSLLGDQNPQVKNASSKLFMASYVERTVCMWHSKLCDSWSVRTERSSIPLDRNTAVQSCVKRLLSYSLAETESPTLKLQILRSLYQIAKEAQGVQHSLLLEHLPELLASNNPFIRAQALRVLALSLITDADGKYLVDKKDNIGLFVEYTHDSSVVVRKASLHSIILLCSKGHLLTEASHKAAVVLLKDLNEVIRLLALEVISLWVKQGPEEHTNIAFLEVCKMMTDMDLSVRLEACKAFLTMKIVREDLLLQALSKKPLEVLSSNEEKELQPSSLITIPESEVDLSKCKEGLNILDRLNLGAFVHGVEDEFFEVRLLMVDVLAHFSCVSARVCIAIKEVMINLLNDDSNQVRLRAVQKLIHVAHCYGLQVNDSDLDVVQGILEDVDGAVRNAGRTLLALIQHSSIDSLKCTIKILMKLMQRNPQQENDIWHDLYELGRTHSTFVQLLTKDLLIELKACMSGDAGVDAPEYGCILFLFLGASETNTKILSLVPSQILSHAQLLYKSKSQSDAVLTTCSTASQVKMIKRYLHPDAGLAVSSDHKEKTKDYLARAARTCWNVKEMLVSGMVSRSRQVLRGCRRDMKRLLNMLGDNDQVALTTYVLHYVECINLVCQGWVHFQHKGILATASSTPSLLELACRLEFVVKCMQHTYFGHTDEQKLDLIELSIIPALWRMISMASRNDYRRRLLSDVETIQSTMKQGSFCSSFIENIQKNLLKTVASLVDVQETLRELGLSFWPRLLTINDLREMRVVLSIPQNDLEHPIEFLPNMPFSITVSILTRNLDMSSIWMRIRLESLWTKFVFLDASKCRSIDPLVTSVQIPGLSVYSKCTLVAAVYLECLGDPHEVGRGPREYLLPLTLDKLIYLMPASGALG</sequence>
<dbReference type="PANTHER" id="PTHR20938:SF0">
    <property type="entry name" value="INTEGRATOR COMPLEX SUBUNIT 4"/>
    <property type="match status" value="1"/>
</dbReference>
<gene>
    <name evidence="2" type="ORF">GOP47_0020463</name>
</gene>
<comment type="caution">
    <text evidence="2">The sequence shown here is derived from an EMBL/GenBank/DDBJ whole genome shotgun (WGS) entry which is preliminary data.</text>
</comment>
<dbReference type="PANTHER" id="PTHR20938">
    <property type="entry name" value="INTEGRATOR COMPLEX SUBUNIT 4"/>
    <property type="match status" value="1"/>
</dbReference>
<evidence type="ECO:0000313" key="3">
    <source>
        <dbReference type="Proteomes" id="UP000886520"/>
    </source>
</evidence>
<dbReference type="GO" id="GO:0005768">
    <property type="term" value="C:endosome"/>
    <property type="evidence" value="ECO:0007669"/>
    <property type="project" value="TreeGrafter"/>
</dbReference>
<dbReference type="InterPro" id="IPR016024">
    <property type="entry name" value="ARM-type_fold"/>
</dbReference>
<reference evidence="2" key="1">
    <citation type="submission" date="2021-01" db="EMBL/GenBank/DDBJ databases">
        <title>Adiantum capillus-veneris genome.</title>
        <authorList>
            <person name="Fang Y."/>
            <person name="Liao Q."/>
        </authorList>
    </citation>
    <scope>NUCLEOTIDE SEQUENCE</scope>
    <source>
        <strain evidence="2">H3</strain>
        <tissue evidence="2">Leaf</tissue>
    </source>
</reference>
<feature type="compositionally biased region" description="Polar residues" evidence="1">
    <location>
        <begin position="79"/>
        <end position="89"/>
    </location>
</feature>
<keyword evidence="3" id="KW-1185">Reference proteome</keyword>
<protein>
    <recommendedName>
        <fullName evidence="4">Integrator complex subunit 4</fullName>
    </recommendedName>
</protein>
<organism evidence="2 3">
    <name type="scientific">Adiantum capillus-veneris</name>
    <name type="common">Maidenhair fern</name>
    <dbReference type="NCBI Taxonomy" id="13818"/>
    <lineage>
        <taxon>Eukaryota</taxon>
        <taxon>Viridiplantae</taxon>
        <taxon>Streptophyta</taxon>
        <taxon>Embryophyta</taxon>
        <taxon>Tracheophyta</taxon>
        <taxon>Polypodiopsida</taxon>
        <taxon>Polypodiidae</taxon>
        <taxon>Polypodiales</taxon>
        <taxon>Pteridineae</taxon>
        <taxon>Pteridaceae</taxon>
        <taxon>Vittarioideae</taxon>
        <taxon>Adiantum</taxon>
    </lineage>
</organism>
<proteinExistence type="predicted"/>
<feature type="region of interest" description="Disordered" evidence="1">
    <location>
        <begin position="30"/>
        <end position="89"/>
    </location>
</feature>
<name>A0A9D4U974_ADICA</name>
<dbReference type="EMBL" id="JABFUD020000020">
    <property type="protein sequence ID" value="KAI5063793.1"/>
    <property type="molecule type" value="Genomic_DNA"/>
</dbReference>
<dbReference type="GO" id="GO:0010496">
    <property type="term" value="P:intercellular transport"/>
    <property type="evidence" value="ECO:0007669"/>
    <property type="project" value="TreeGrafter"/>
</dbReference>
<dbReference type="AlphaFoldDB" id="A0A9D4U974"/>